<feature type="non-terminal residue" evidence="1">
    <location>
        <position position="139"/>
    </location>
</feature>
<comment type="caution">
    <text evidence="1">The sequence shown here is derived from an EMBL/GenBank/DDBJ whole genome shotgun (WGS) entry which is preliminary data.</text>
</comment>
<dbReference type="EMBL" id="JAHWGI010000657">
    <property type="protein sequence ID" value="KAK3917019.1"/>
    <property type="molecule type" value="Genomic_DNA"/>
</dbReference>
<accession>A0AAE1H9K7</accession>
<organism evidence="1 2">
    <name type="scientific">Frankliniella fusca</name>
    <dbReference type="NCBI Taxonomy" id="407009"/>
    <lineage>
        <taxon>Eukaryota</taxon>
        <taxon>Metazoa</taxon>
        <taxon>Ecdysozoa</taxon>
        <taxon>Arthropoda</taxon>
        <taxon>Hexapoda</taxon>
        <taxon>Insecta</taxon>
        <taxon>Pterygota</taxon>
        <taxon>Neoptera</taxon>
        <taxon>Paraneoptera</taxon>
        <taxon>Thysanoptera</taxon>
        <taxon>Terebrantia</taxon>
        <taxon>Thripoidea</taxon>
        <taxon>Thripidae</taxon>
        <taxon>Frankliniella</taxon>
    </lineage>
</organism>
<dbReference type="Proteomes" id="UP001219518">
    <property type="component" value="Unassembled WGS sequence"/>
</dbReference>
<sequence length="139" mass="15289">LYLTRVGSHADVGEGGVGRAQPPGGAVSCPQNRDRHVGLNDILRSAARSAKENVKVQEKENEEFPTSCARITSGYLIAYPYDHNIYDNSVNHDIDDESNEIDNLDQDEVILISDEEDEVVNSENANGNVEPMIAVYVLM</sequence>
<evidence type="ECO:0000313" key="2">
    <source>
        <dbReference type="Proteomes" id="UP001219518"/>
    </source>
</evidence>
<dbReference type="AlphaFoldDB" id="A0AAE1H9K7"/>
<proteinExistence type="predicted"/>
<reference evidence="1" key="1">
    <citation type="submission" date="2021-07" db="EMBL/GenBank/DDBJ databases">
        <authorList>
            <person name="Catto M.A."/>
            <person name="Jacobson A."/>
            <person name="Kennedy G."/>
            <person name="Labadie P."/>
            <person name="Hunt B.G."/>
            <person name="Srinivasan R."/>
        </authorList>
    </citation>
    <scope>NUCLEOTIDE SEQUENCE</scope>
    <source>
        <strain evidence="1">PL_HMW_Pooled</strain>
        <tissue evidence="1">Head</tissue>
    </source>
</reference>
<gene>
    <name evidence="1" type="ORF">KUF71_026031</name>
</gene>
<name>A0AAE1H9K7_9NEOP</name>
<evidence type="ECO:0000313" key="1">
    <source>
        <dbReference type="EMBL" id="KAK3917019.1"/>
    </source>
</evidence>
<protein>
    <submittedName>
        <fullName evidence="1">Brefeldin A-inhibited guanine nucleotide-exchange protein 2</fullName>
    </submittedName>
</protein>
<keyword evidence="2" id="KW-1185">Reference proteome</keyword>
<reference evidence="1" key="2">
    <citation type="journal article" date="2023" name="BMC Genomics">
        <title>Pest status, molecular evolution, and epigenetic factors derived from the genome assembly of Frankliniella fusca, a thysanopteran phytovirus vector.</title>
        <authorList>
            <person name="Catto M.A."/>
            <person name="Labadie P.E."/>
            <person name="Jacobson A.L."/>
            <person name="Kennedy G.G."/>
            <person name="Srinivasan R."/>
            <person name="Hunt B.G."/>
        </authorList>
    </citation>
    <scope>NUCLEOTIDE SEQUENCE</scope>
    <source>
        <strain evidence="1">PL_HMW_Pooled</strain>
    </source>
</reference>